<evidence type="ECO:0000256" key="2">
    <source>
        <dbReference type="ARBA" id="ARBA00012637"/>
    </source>
</evidence>
<feature type="transmembrane region" description="Helical" evidence="9">
    <location>
        <begin position="394"/>
        <end position="413"/>
    </location>
</feature>
<dbReference type="PRINTS" id="PR00411">
    <property type="entry name" value="PNDRDTASEI"/>
</dbReference>
<evidence type="ECO:0000256" key="3">
    <source>
        <dbReference type="ARBA" id="ARBA00022630"/>
    </source>
</evidence>
<dbReference type="InterPro" id="IPR045024">
    <property type="entry name" value="NDH-2"/>
</dbReference>
<dbReference type="KEGG" id="ddb:E7747_13895"/>
<dbReference type="AlphaFoldDB" id="A0A4P7W5A2"/>
<evidence type="ECO:0000259" key="11">
    <source>
        <dbReference type="Pfam" id="PF22366"/>
    </source>
</evidence>
<evidence type="ECO:0000256" key="6">
    <source>
        <dbReference type="ARBA" id="ARBA00023002"/>
    </source>
</evidence>
<comment type="similarity">
    <text evidence="1">Belongs to the NADH dehydrogenase family.</text>
</comment>
<keyword evidence="3" id="KW-0285">Flavoprotein</keyword>
<dbReference type="SUPFAM" id="SSF51905">
    <property type="entry name" value="FAD/NAD(P)-binding domain"/>
    <property type="match status" value="2"/>
</dbReference>
<evidence type="ECO:0000256" key="9">
    <source>
        <dbReference type="SAM" id="Phobius"/>
    </source>
</evidence>
<keyword evidence="9" id="KW-1133">Transmembrane helix</keyword>
<dbReference type="EC" id="1.6.5.9" evidence="2"/>
<feature type="domain" description="External alternative NADH-ubiquinone oxidoreductase-like C-terminal" evidence="11">
    <location>
        <begin position="348"/>
        <end position="402"/>
    </location>
</feature>
<evidence type="ECO:0000313" key="12">
    <source>
        <dbReference type="EMBL" id="QCD43269.1"/>
    </source>
</evidence>
<dbReference type="PANTHER" id="PTHR43706:SF47">
    <property type="entry name" value="EXTERNAL NADH-UBIQUINONE OXIDOREDUCTASE 1, MITOCHONDRIAL-RELATED"/>
    <property type="match status" value="1"/>
</dbReference>
<keyword evidence="6" id="KW-0560">Oxidoreductase</keyword>
<name>A0A4P7W5A2_9BACT</name>
<evidence type="ECO:0000256" key="5">
    <source>
        <dbReference type="ARBA" id="ARBA00022946"/>
    </source>
</evidence>
<evidence type="ECO:0000313" key="13">
    <source>
        <dbReference type="Proteomes" id="UP000297149"/>
    </source>
</evidence>
<dbReference type="Gene3D" id="3.50.50.100">
    <property type="match status" value="1"/>
</dbReference>
<dbReference type="GO" id="GO:0050136">
    <property type="term" value="F:NADH dehydrogenase (quinone) (non-electrogenic) activity"/>
    <property type="evidence" value="ECO:0007669"/>
    <property type="project" value="UniProtKB-EC"/>
</dbReference>
<dbReference type="Proteomes" id="UP000297149">
    <property type="component" value="Chromosome"/>
</dbReference>
<reference evidence="13" key="1">
    <citation type="submission" date="2019-02" db="EMBL/GenBank/DDBJ databases">
        <title>Isolation and identification of novel species under the genus Muribaculum.</title>
        <authorList>
            <person name="Miyake S."/>
            <person name="Ding Y."/>
            <person name="Low A."/>
            <person name="Soh M."/>
            <person name="Seedorf H."/>
        </authorList>
    </citation>
    <scope>NUCLEOTIDE SEQUENCE [LARGE SCALE GENOMIC DNA]</scope>
    <source>
        <strain evidence="13">H5</strain>
    </source>
</reference>
<dbReference type="InterPro" id="IPR054585">
    <property type="entry name" value="NDH2-like_C"/>
</dbReference>
<feature type="domain" description="FAD/NAD(P)-binding" evidence="10">
    <location>
        <begin position="6"/>
        <end position="327"/>
    </location>
</feature>
<evidence type="ECO:0000256" key="8">
    <source>
        <dbReference type="ARBA" id="ARBA00047599"/>
    </source>
</evidence>
<comment type="catalytic activity">
    <reaction evidence="8">
        <text>a quinone + NADH + H(+) = a quinol + NAD(+)</text>
        <dbReference type="Rhea" id="RHEA:46160"/>
        <dbReference type="ChEBI" id="CHEBI:15378"/>
        <dbReference type="ChEBI" id="CHEBI:24646"/>
        <dbReference type="ChEBI" id="CHEBI:57540"/>
        <dbReference type="ChEBI" id="CHEBI:57945"/>
        <dbReference type="ChEBI" id="CHEBI:132124"/>
        <dbReference type="EC" id="1.6.5.9"/>
    </reaction>
</comment>
<feature type="transmembrane region" description="Helical" evidence="9">
    <location>
        <begin position="366"/>
        <end position="388"/>
    </location>
</feature>
<sequence length="428" mass="48078">MSTKQKIVVIGGGFAGLNFVKKIDKSKFDVTLVDKHNYHTFPPLFYQVASSELDPTSICFPLRRELRKRNCHGVAFHIGKVRKIDVAAKTISTDYETTHYDKLVIALGTTNNFFGNKDLIKDVYTLKSTDQAIRIRNEILFRCERAAVEPDNEKRRRMLSFVVIGGGPAGVEIAGAVGELKRYILKRDYPGIAPDDLSITIIEGTDRLLGTMSREASDTALRDLNQLMVEVKLGRLMKTYNDNVITLDDGSTIYSEMVIWTAGVTGVPIEFSGTDYKAGRGGRFPTDHYCRIAGLEDIYAIGDIGLMTTEKYPKGLPQLAQVAIQQGRFLAKNFNSGKWEKPFNYVDKGSMATIGRNRAVADLHSIHLSGFIAWLAWMFIHLISLLGMRNKINVLINWIWAYFSYNTSLRLLLAGSKYPKRGELWDKG</sequence>
<evidence type="ECO:0000256" key="7">
    <source>
        <dbReference type="ARBA" id="ARBA00023027"/>
    </source>
</evidence>
<protein>
    <recommendedName>
        <fullName evidence="2">NADH:ubiquinone reductase (non-electrogenic)</fullName>
        <ecNumber evidence="2">1.6.5.9</ecNumber>
    </recommendedName>
</protein>
<organism evidence="12 13">
    <name type="scientific">Duncaniella dubosii</name>
    <dbReference type="NCBI Taxonomy" id="2518971"/>
    <lineage>
        <taxon>Bacteria</taxon>
        <taxon>Pseudomonadati</taxon>
        <taxon>Bacteroidota</taxon>
        <taxon>Bacteroidia</taxon>
        <taxon>Bacteroidales</taxon>
        <taxon>Muribaculaceae</taxon>
        <taxon>Duncaniella</taxon>
    </lineage>
</organism>
<keyword evidence="5" id="KW-0809">Transit peptide</keyword>
<evidence type="ECO:0000256" key="4">
    <source>
        <dbReference type="ARBA" id="ARBA00022827"/>
    </source>
</evidence>
<dbReference type="RefSeq" id="WP_136416594.1">
    <property type="nucleotide sequence ID" value="NZ_CP039396.1"/>
</dbReference>
<keyword evidence="4" id="KW-0274">FAD</keyword>
<dbReference type="Pfam" id="PF07992">
    <property type="entry name" value="Pyr_redox_2"/>
    <property type="match status" value="1"/>
</dbReference>
<dbReference type="InterPro" id="IPR036188">
    <property type="entry name" value="FAD/NAD-bd_sf"/>
</dbReference>
<evidence type="ECO:0000256" key="1">
    <source>
        <dbReference type="ARBA" id="ARBA00005272"/>
    </source>
</evidence>
<dbReference type="InterPro" id="IPR023753">
    <property type="entry name" value="FAD/NAD-binding_dom"/>
</dbReference>
<keyword evidence="9" id="KW-0472">Membrane</keyword>
<gene>
    <name evidence="12" type="ORF">E7747_13895</name>
</gene>
<keyword evidence="9" id="KW-0812">Transmembrane</keyword>
<accession>A0A4P7W5A2</accession>
<dbReference type="Pfam" id="PF22366">
    <property type="entry name" value="NDH2_C"/>
    <property type="match status" value="1"/>
</dbReference>
<keyword evidence="7" id="KW-0520">NAD</keyword>
<dbReference type="PANTHER" id="PTHR43706">
    <property type="entry name" value="NADH DEHYDROGENASE"/>
    <property type="match status" value="1"/>
</dbReference>
<dbReference type="EMBL" id="CP039396">
    <property type="protein sequence ID" value="QCD43269.1"/>
    <property type="molecule type" value="Genomic_DNA"/>
</dbReference>
<evidence type="ECO:0000259" key="10">
    <source>
        <dbReference type="Pfam" id="PF07992"/>
    </source>
</evidence>
<proteinExistence type="inferred from homology"/>
<keyword evidence="13" id="KW-1185">Reference proteome</keyword>
<dbReference type="PRINTS" id="PR00368">
    <property type="entry name" value="FADPNR"/>
</dbReference>